<organism evidence="3 4">
    <name type="scientific">Aphanomyces astaci</name>
    <name type="common">Crayfish plague agent</name>
    <dbReference type="NCBI Taxonomy" id="112090"/>
    <lineage>
        <taxon>Eukaryota</taxon>
        <taxon>Sar</taxon>
        <taxon>Stramenopiles</taxon>
        <taxon>Oomycota</taxon>
        <taxon>Saprolegniomycetes</taxon>
        <taxon>Saprolegniales</taxon>
        <taxon>Verrucalvaceae</taxon>
        <taxon>Aphanomyces</taxon>
    </lineage>
</organism>
<dbReference type="Gene3D" id="1.25.40.10">
    <property type="entry name" value="Tetratricopeptide repeat domain"/>
    <property type="match status" value="1"/>
</dbReference>
<protein>
    <submittedName>
        <fullName evidence="3">Uncharacterized protein</fullName>
    </submittedName>
</protein>
<feature type="region of interest" description="Disordered" evidence="2">
    <location>
        <begin position="292"/>
        <end position="315"/>
    </location>
</feature>
<dbReference type="EMBL" id="VJMI01019965">
    <property type="protein sequence ID" value="KAF0705921.1"/>
    <property type="molecule type" value="Genomic_DNA"/>
</dbReference>
<gene>
    <name evidence="3" type="ORF">AaE_014328</name>
</gene>
<evidence type="ECO:0000313" key="4">
    <source>
        <dbReference type="Proteomes" id="UP000469452"/>
    </source>
</evidence>
<feature type="compositionally biased region" description="Polar residues" evidence="2">
    <location>
        <begin position="234"/>
        <end position="248"/>
    </location>
</feature>
<dbReference type="PANTHER" id="PTHR26312:SF132">
    <property type="entry name" value="OS01G0855200 PROTEIN"/>
    <property type="match status" value="1"/>
</dbReference>
<keyword evidence="1" id="KW-0175">Coiled coil</keyword>
<dbReference type="AlphaFoldDB" id="A0A6A4Z7I8"/>
<evidence type="ECO:0000313" key="3">
    <source>
        <dbReference type="EMBL" id="KAF0705921.1"/>
    </source>
</evidence>
<name>A0A6A4Z7I8_APHAT</name>
<accession>A0A6A4Z7I8</accession>
<evidence type="ECO:0000256" key="1">
    <source>
        <dbReference type="SAM" id="Coils"/>
    </source>
</evidence>
<sequence>MDRIPPSGSNAANASSILLAPAPHDEPPPGPSAPAPLDVVVAASSGDTSNDVFLHEVAPKSPLNLRFSFNFDERNELSVSHAIHYVVPPLWKHDDCMSNDTTSNAAVEGDDTSAHAPDLSHAAATRRKLKEGRTDGFGKSDTSQHVERQAASAPLQGDEGGESVGMVGASTFMLSSTTAPTTLQEEGNSSNCRDEQPIPPLHTSQHRNNLDEKTTLNSQPNESMDDAHDGMQRSIISEASENGKNTNKASDERTNEDRNPATNNGAKQHVQDEPTIKLPEAISQNERDWIETTQPSSPLQDVVAPKNKDNTDTQQTARLRRPVAATKPPLEYTVDSVYPSKWEDDTAALVATARPRVTPRPVKPRSKKQLSLGGPAAVHAHSATVPPTQSSIHQSKQQQLEHQLKALRETSNSDLAKLKVQLNCIASERDGLQARWERAVADIADMENQLLAYHIQVATAAAEREEFSQHCTSLQQAVVVAQAETDSHRKKLLAVQMDLHQAKVWDFPYDAKCSVAEGKVETLTKAKVDATGKLDAAKLTIGRWQASAESAKEKQHKLEVEVASLRNKRAADAKKLAQTVDQLTHHAATSMEKAVAQWTVDHATKVMSMQDQIDKAKRTAEDTTALLHRRNKALEAKLKHANDRVAILESQLRPLSHLTNRAKALEAVHSDNKRLQLELMAVHRQVAGKKAKSKPSHDYMDEQPSIVLSNNQFQHQHSPQTSKGVDTLQCELTSAYNVAIREFPAHGSVLCKYAGLLVHENNVALAETYYTQAASTSPTSPDMYNVSLGNYAMFLHAIKQDHPAAEEMYIAAIQLNPLHANNLGNYAFFLGSVCHNPQDAEVFYKRSLTCNRHHATNWFNAEQCFQHALALQPHHAPAALNYARMLDAECGHAALADAYFAQAIDADDQNSDAYLDYASFLFREHVCDSFLDRPLEAERMYQTAHSLAPSNTNATYNLAKVLLLHMESPSYDINRSATDTSQVEVLFQDLIRLCPCNTTLVADIATHLAKHQCCAPSDVFDKAFAVASLSVKVSVAKGLFHQVMEHHAAKAEACYKRAIFLDKTDVDAVTVYAKCTLGQFLVKVKKDRKAADSLVRKAIAAIDAAAAKGDGGDVRVELRAKLLTLLRQE</sequence>
<dbReference type="VEuPathDB" id="FungiDB:H257_06520"/>
<feature type="region of interest" description="Disordered" evidence="2">
    <location>
        <begin position="102"/>
        <end position="165"/>
    </location>
</feature>
<dbReference type="InterPro" id="IPR011990">
    <property type="entry name" value="TPR-like_helical_dom_sf"/>
</dbReference>
<comment type="caution">
    <text evidence="3">The sequence shown here is derived from an EMBL/GenBank/DDBJ whole genome shotgun (WGS) entry which is preliminary data.</text>
</comment>
<feature type="compositionally biased region" description="Basic and acidic residues" evidence="2">
    <location>
        <begin position="131"/>
        <end position="148"/>
    </location>
</feature>
<feature type="compositionally biased region" description="Basic and acidic residues" evidence="2">
    <location>
        <begin position="249"/>
        <end position="259"/>
    </location>
</feature>
<feature type="region of interest" description="Disordered" evidence="2">
    <location>
        <begin position="180"/>
        <end position="275"/>
    </location>
</feature>
<dbReference type="VEuPathDB" id="FungiDB:H257_06521"/>
<feature type="compositionally biased region" description="Polar residues" evidence="2">
    <location>
        <begin position="180"/>
        <end position="191"/>
    </location>
</feature>
<evidence type="ECO:0000256" key="2">
    <source>
        <dbReference type="SAM" id="MobiDB-lite"/>
    </source>
</evidence>
<reference evidence="3 4" key="1">
    <citation type="submission" date="2019-06" db="EMBL/GenBank/DDBJ databases">
        <title>Genomics analysis of Aphanomyces spp. identifies a new class of oomycete effector associated with host adaptation.</title>
        <authorList>
            <person name="Gaulin E."/>
        </authorList>
    </citation>
    <scope>NUCLEOTIDE SEQUENCE [LARGE SCALE GENOMIC DNA]</scope>
    <source>
        <strain evidence="3 4">E</strain>
    </source>
</reference>
<feature type="region of interest" description="Disordered" evidence="2">
    <location>
        <begin position="1"/>
        <end position="37"/>
    </location>
</feature>
<feature type="compositionally biased region" description="Low complexity" evidence="2">
    <location>
        <begin position="1"/>
        <end position="22"/>
    </location>
</feature>
<dbReference type="SUPFAM" id="SSF81901">
    <property type="entry name" value="HCP-like"/>
    <property type="match status" value="1"/>
</dbReference>
<feature type="coiled-coil region" evidence="1">
    <location>
        <begin position="606"/>
        <end position="651"/>
    </location>
</feature>
<proteinExistence type="predicted"/>
<dbReference type="PANTHER" id="PTHR26312">
    <property type="entry name" value="TETRATRICOPEPTIDE REPEAT PROTEIN 5"/>
    <property type="match status" value="1"/>
</dbReference>
<dbReference type="Proteomes" id="UP000469452">
    <property type="component" value="Unassembled WGS sequence"/>
</dbReference>